<dbReference type="EMBL" id="CTEN01000004">
    <property type="protein sequence ID" value="CQR25696.1"/>
    <property type="molecule type" value="Genomic_DNA"/>
</dbReference>
<keyword evidence="1" id="KW-0472">Membrane</keyword>
<feature type="transmembrane region" description="Helical" evidence="1">
    <location>
        <begin position="6"/>
        <end position="24"/>
    </location>
</feature>
<accession>A0A0E4CTG7</accession>
<dbReference type="OrthoDB" id="1698854at2"/>
<organism evidence="2 3">
    <name type="scientific">Streptococcus varani</name>
    <dbReference type="NCBI Taxonomy" id="1608583"/>
    <lineage>
        <taxon>Bacteria</taxon>
        <taxon>Bacillati</taxon>
        <taxon>Bacillota</taxon>
        <taxon>Bacilli</taxon>
        <taxon>Lactobacillales</taxon>
        <taxon>Streptococcaceae</taxon>
        <taxon>Streptococcus</taxon>
    </lineage>
</organism>
<feature type="transmembrane region" description="Helical" evidence="1">
    <location>
        <begin position="67"/>
        <end position="88"/>
    </location>
</feature>
<dbReference type="AlphaFoldDB" id="A0A0E4CTG7"/>
<protein>
    <submittedName>
        <fullName evidence="2">Membrane protein</fullName>
    </submittedName>
</protein>
<dbReference type="RefSeq" id="WP_093651219.1">
    <property type="nucleotide sequence ID" value="NZ_CTEN01000004.1"/>
</dbReference>
<evidence type="ECO:0000256" key="1">
    <source>
        <dbReference type="SAM" id="Phobius"/>
    </source>
</evidence>
<keyword evidence="3" id="KW-1185">Reference proteome</keyword>
<dbReference type="Proteomes" id="UP000198604">
    <property type="component" value="Unassembled WGS sequence"/>
</dbReference>
<gene>
    <name evidence="2" type="ORF">BN1356_02038</name>
</gene>
<evidence type="ECO:0000313" key="2">
    <source>
        <dbReference type="EMBL" id="CQR25696.1"/>
    </source>
</evidence>
<proteinExistence type="predicted"/>
<dbReference type="Pfam" id="PF06961">
    <property type="entry name" value="DUF1294"/>
    <property type="match status" value="1"/>
</dbReference>
<keyword evidence="1" id="KW-1133">Transmembrane helix</keyword>
<keyword evidence="1" id="KW-0812">Transmembrane</keyword>
<evidence type="ECO:0000313" key="3">
    <source>
        <dbReference type="Proteomes" id="UP000198604"/>
    </source>
</evidence>
<feature type="transmembrane region" description="Helical" evidence="1">
    <location>
        <begin position="40"/>
        <end position="61"/>
    </location>
</feature>
<dbReference type="STRING" id="1608583.BN1356_02038"/>
<reference evidence="3" key="1">
    <citation type="submission" date="2015-03" db="EMBL/GenBank/DDBJ databases">
        <authorList>
            <person name="Urmite Genomes"/>
        </authorList>
    </citation>
    <scope>NUCLEOTIDE SEQUENCE [LARGE SCALE GENOMIC DNA]</scope>
    <source>
        <strain evidence="3">FF10</strain>
    </source>
</reference>
<dbReference type="InterPro" id="IPR010718">
    <property type="entry name" value="DUF1294"/>
</dbReference>
<sequence>MNIQQLLTLAILIWNFIVFIVYGLDKGKAQKGHYRIPEKVLLSLTLCLGGLGAAFGGYFFHHKTRKWLFKLTWMLGSIINAGVFYWIWR</sequence>
<name>A0A0E4CTG7_9STRE</name>